<dbReference type="Pfam" id="PF00180">
    <property type="entry name" value="Iso_dh"/>
    <property type="match status" value="1"/>
</dbReference>
<dbReference type="FunFam" id="3.40.718.10:FF:000006">
    <property type="entry name" value="3-isopropylmalate dehydrogenase"/>
    <property type="match status" value="1"/>
</dbReference>
<evidence type="ECO:0000313" key="17">
    <source>
        <dbReference type="EMBL" id="RTZ07135.1"/>
    </source>
</evidence>
<dbReference type="GO" id="GO:0005829">
    <property type="term" value="C:cytosol"/>
    <property type="evidence" value="ECO:0007669"/>
    <property type="project" value="TreeGrafter"/>
</dbReference>
<dbReference type="Gene3D" id="3.40.718.10">
    <property type="entry name" value="Isopropylmalate Dehydrogenase"/>
    <property type="match status" value="1"/>
</dbReference>
<evidence type="ECO:0000256" key="4">
    <source>
        <dbReference type="ARBA" id="ARBA00011738"/>
    </source>
</evidence>
<gene>
    <name evidence="17" type="primary">leuB</name>
    <name evidence="17" type="ORF">EKL98_03830</name>
</gene>
<proteinExistence type="inferred from homology"/>
<accession>A0A432CQ63</accession>
<comment type="cofactor">
    <cofactor evidence="2">
        <name>Mg(2+)</name>
        <dbReference type="ChEBI" id="CHEBI:18420"/>
    </cofactor>
</comment>
<dbReference type="PANTHER" id="PTHR42979:SF1">
    <property type="entry name" value="3-ISOPROPYLMALATE DEHYDROGENASE"/>
    <property type="match status" value="1"/>
</dbReference>
<evidence type="ECO:0000256" key="12">
    <source>
        <dbReference type="ARBA" id="ARBA00023211"/>
    </source>
</evidence>
<evidence type="ECO:0000256" key="5">
    <source>
        <dbReference type="ARBA" id="ARBA00013101"/>
    </source>
</evidence>
<dbReference type="Proteomes" id="UP000280825">
    <property type="component" value="Unassembled WGS sequence"/>
</dbReference>
<comment type="similarity">
    <text evidence="3">Belongs to the isocitrate and isopropylmalate dehydrogenases family. LeuB type 1 subfamily.</text>
</comment>
<reference evidence="17 18" key="1">
    <citation type="submission" date="2018-12" db="EMBL/GenBank/DDBJ databases">
        <title>Flavobacterium sp. nov., isolated from glacier ice.</title>
        <authorList>
            <person name="Liu Q."/>
            <person name="Xin Y.-H."/>
        </authorList>
    </citation>
    <scope>NUCLEOTIDE SEQUENCE [LARGE SCALE GENOMIC DNA]</scope>
    <source>
        <strain evidence="17 18">RB1N8</strain>
    </source>
</reference>
<dbReference type="AlphaFoldDB" id="A0A432CQ63"/>
<dbReference type="GO" id="GO:0003862">
    <property type="term" value="F:3-isopropylmalate dehydrogenase activity"/>
    <property type="evidence" value="ECO:0007669"/>
    <property type="project" value="UniProtKB-UniRule"/>
</dbReference>
<keyword evidence="6" id="KW-0432">Leucine biosynthesis</keyword>
<keyword evidence="11" id="KW-0520">NAD</keyword>
<dbReference type="PANTHER" id="PTHR42979">
    <property type="entry name" value="3-ISOPROPYLMALATE DEHYDROGENASE"/>
    <property type="match status" value="1"/>
</dbReference>
<dbReference type="NCBIfam" id="TIGR00169">
    <property type="entry name" value="leuB"/>
    <property type="match status" value="1"/>
</dbReference>
<dbReference type="GO" id="GO:0046872">
    <property type="term" value="F:metal ion binding"/>
    <property type="evidence" value="ECO:0007669"/>
    <property type="project" value="UniProtKB-KW"/>
</dbReference>
<evidence type="ECO:0000256" key="1">
    <source>
        <dbReference type="ARBA" id="ARBA00001936"/>
    </source>
</evidence>
<evidence type="ECO:0000256" key="15">
    <source>
        <dbReference type="RuleBase" id="RU004443"/>
    </source>
</evidence>
<keyword evidence="10 15" id="KW-0560">Oxidoreductase</keyword>
<evidence type="ECO:0000256" key="8">
    <source>
        <dbReference type="ARBA" id="ARBA00022723"/>
    </source>
</evidence>
<dbReference type="InterPro" id="IPR024084">
    <property type="entry name" value="IsoPropMal-DH-like_dom"/>
</dbReference>
<comment type="subunit">
    <text evidence="4">Homodimer.</text>
</comment>
<dbReference type="EMBL" id="RYDJ01000002">
    <property type="protein sequence ID" value="RTZ07135.1"/>
    <property type="molecule type" value="Genomic_DNA"/>
</dbReference>
<evidence type="ECO:0000256" key="9">
    <source>
        <dbReference type="ARBA" id="ARBA00022842"/>
    </source>
</evidence>
<evidence type="ECO:0000259" key="16">
    <source>
        <dbReference type="SMART" id="SM01329"/>
    </source>
</evidence>
<evidence type="ECO:0000256" key="3">
    <source>
        <dbReference type="ARBA" id="ARBA00008319"/>
    </source>
</evidence>
<sequence>MNLKIAVLSGDGIGPEVILQAKKALYAIGVVFDHEFVFEDALIGAVAIEKTGNPLPEQTLNLCLNTDAVLFGAVGNTKYDNNHDPKLRPVNGLLKLRQALGLYANIRPVKPYKDLLDLSPLKRKIIEGTDFVIFRELSGGSYFSEKKTNAQGTLASDLCEYSDEEIIRVSHLAFRTAQKRQKKVTLVDKASILETSRLWRKVVQEISENYPDVTLDFLYVDNAAMQIIINPKQFDVILTENLFGDILSDEASVITGAIGLLPSASLGNSSALFKPVHGTFSQAKGKNTANPIASILSAAMLLEHFGLQLEAKKVYEAVEKAIELNVVTADLNPYSKFGTNEVGDFISNYILSKDELLYFNNDNVYIGQSTIV</sequence>
<comment type="caution">
    <text evidence="17">The sequence shown here is derived from an EMBL/GenBank/DDBJ whole genome shotgun (WGS) entry which is preliminary data.</text>
</comment>
<comment type="cofactor">
    <cofactor evidence="1">
        <name>Mn(2+)</name>
        <dbReference type="ChEBI" id="CHEBI:29035"/>
    </cofactor>
</comment>
<organism evidence="17 18">
    <name type="scientific">Flavobacterium bomense</name>
    <dbReference type="NCBI Taxonomy" id="2497483"/>
    <lineage>
        <taxon>Bacteria</taxon>
        <taxon>Pseudomonadati</taxon>
        <taxon>Bacteroidota</taxon>
        <taxon>Flavobacteriia</taxon>
        <taxon>Flavobacteriales</taxon>
        <taxon>Flavobacteriaceae</taxon>
        <taxon>Flavobacterium</taxon>
    </lineage>
</organism>
<evidence type="ECO:0000256" key="14">
    <source>
        <dbReference type="NCBIfam" id="TIGR00169"/>
    </source>
</evidence>
<evidence type="ECO:0000256" key="10">
    <source>
        <dbReference type="ARBA" id="ARBA00023002"/>
    </source>
</evidence>
<protein>
    <recommendedName>
        <fullName evidence="5 14">3-isopropylmalate dehydrogenase</fullName>
        <ecNumber evidence="5 14">1.1.1.85</ecNumber>
    </recommendedName>
</protein>
<keyword evidence="8" id="KW-0479">Metal-binding</keyword>
<dbReference type="EC" id="1.1.1.85" evidence="5 14"/>
<evidence type="ECO:0000256" key="13">
    <source>
        <dbReference type="ARBA" id="ARBA00023304"/>
    </source>
</evidence>
<evidence type="ECO:0000256" key="6">
    <source>
        <dbReference type="ARBA" id="ARBA00022430"/>
    </source>
</evidence>
<evidence type="ECO:0000313" key="18">
    <source>
        <dbReference type="Proteomes" id="UP000280825"/>
    </source>
</evidence>
<feature type="domain" description="Isopropylmalate dehydrogenase-like" evidence="16">
    <location>
        <begin position="4"/>
        <end position="346"/>
    </location>
</feature>
<keyword evidence="7" id="KW-0028">Amino-acid biosynthesis</keyword>
<keyword evidence="18" id="KW-1185">Reference proteome</keyword>
<dbReference type="SUPFAM" id="SSF53659">
    <property type="entry name" value="Isocitrate/Isopropylmalate dehydrogenase-like"/>
    <property type="match status" value="1"/>
</dbReference>
<name>A0A432CQ63_9FLAO</name>
<evidence type="ECO:0000256" key="7">
    <source>
        <dbReference type="ARBA" id="ARBA00022605"/>
    </source>
</evidence>
<keyword evidence="13" id="KW-0100">Branched-chain amino acid biosynthesis</keyword>
<dbReference type="RefSeq" id="WP_126514921.1">
    <property type="nucleotide sequence ID" value="NZ_RYDJ01000002.1"/>
</dbReference>
<dbReference type="SMART" id="SM01329">
    <property type="entry name" value="Iso_dh"/>
    <property type="match status" value="1"/>
</dbReference>
<keyword evidence="12" id="KW-0464">Manganese</keyword>
<dbReference type="GO" id="GO:0009098">
    <property type="term" value="P:L-leucine biosynthetic process"/>
    <property type="evidence" value="ECO:0007669"/>
    <property type="project" value="UniProtKB-UniRule"/>
</dbReference>
<evidence type="ECO:0000256" key="11">
    <source>
        <dbReference type="ARBA" id="ARBA00023027"/>
    </source>
</evidence>
<evidence type="ECO:0000256" key="2">
    <source>
        <dbReference type="ARBA" id="ARBA00001946"/>
    </source>
</evidence>
<dbReference type="InterPro" id="IPR004429">
    <property type="entry name" value="Isopropylmalate_DH"/>
</dbReference>
<keyword evidence="9" id="KW-0460">Magnesium</keyword>